<dbReference type="GO" id="GO:0042796">
    <property type="term" value="P:snRNA transcription by RNA polymerase III"/>
    <property type="evidence" value="ECO:0007669"/>
    <property type="project" value="TreeGrafter"/>
</dbReference>
<reference evidence="3" key="1">
    <citation type="journal article" date="2006" name="PLoS Biol.">
        <title>Macronuclear genome sequence of the ciliate Tetrahymena thermophila, a model eukaryote.</title>
        <authorList>
            <person name="Eisen J.A."/>
            <person name="Coyne R.S."/>
            <person name="Wu M."/>
            <person name="Wu D."/>
            <person name="Thiagarajan M."/>
            <person name="Wortman J.R."/>
            <person name="Badger J.H."/>
            <person name="Ren Q."/>
            <person name="Amedeo P."/>
            <person name="Jones K.M."/>
            <person name="Tallon L.J."/>
            <person name="Delcher A.L."/>
            <person name="Salzberg S.L."/>
            <person name="Silva J.C."/>
            <person name="Haas B.J."/>
            <person name="Majoros W.H."/>
            <person name="Farzad M."/>
            <person name="Carlton J.M."/>
            <person name="Smith R.K. Jr."/>
            <person name="Garg J."/>
            <person name="Pearlman R.E."/>
            <person name="Karrer K.M."/>
            <person name="Sun L."/>
            <person name="Manning G."/>
            <person name="Elde N.C."/>
            <person name="Turkewitz A.P."/>
            <person name="Asai D.J."/>
            <person name="Wilkes D.E."/>
            <person name="Wang Y."/>
            <person name="Cai H."/>
            <person name="Collins K."/>
            <person name="Stewart B.A."/>
            <person name="Lee S.R."/>
            <person name="Wilamowska K."/>
            <person name="Weinberg Z."/>
            <person name="Ruzzo W.L."/>
            <person name="Wloga D."/>
            <person name="Gaertig J."/>
            <person name="Frankel J."/>
            <person name="Tsao C.-C."/>
            <person name="Gorovsky M.A."/>
            <person name="Keeling P.J."/>
            <person name="Waller R.F."/>
            <person name="Patron N.J."/>
            <person name="Cherry J.M."/>
            <person name="Stover N.A."/>
            <person name="Krieger C.J."/>
            <person name="del Toro C."/>
            <person name="Ryder H.F."/>
            <person name="Williamson S.C."/>
            <person name="Barbeau R.A."/>
            <person name="Hamilton E.P."/>
            <person name="Orias E."/>
        </authorList>
    </citation>
    <scope>NUCLEOTIDE SEQUENCE [LARGE SCALE GENOMIC DNA]</scope>
    <source>
        <strain evidence="3">SB210</strain>
    </source>
</reference>
<dbReference type="Proteomes" id="UP000009168">
    <property type="component" value="Unassembled WGS sequence"/>
</dbReference>
<protein>
    <submittedName>
        <fullName evidence="2">Small nuclear RNA activating complex (SNAPc), subunit SNAP43</fullName>
    </submittedName>
</protein>
<feature type="compositionally biased region" description="Acidic residues" evidence="1">
    <location>
        <begin position="178"/>
        <end position="194"/>
    </location>
</feature>
<feature type="region of interest" description="Disordered" evidence="1">
    <location>
        <begin position="173"/>
        <end position="203"/>
    </location>
</feature>
<sequence>MVINSLFQSIESEITFPLFKSLWKDYRLQYLTSCLHKKEDKKEFIQLFYGVLLNKLIQSNNFNVQTVCLMGIFTLFQTQSESDRERINLDIDSMQKLKAYFSSSIQKSQTQGADILKMLFTKEAFIITQKRGIKTIILDKFGYPLKKNAFYEAENICGFSQVSQNMEIEMRDRNVQMSEDEDDDEEDDDDDEEERSNQQKTNYSDPEQLIEFLGINELKEASNEYFKQKNKKKEIISKVAENDLPYYDQIKKNFIGKFTHDINQVDQFFASRTETRIQRQLNQNNLSNN</sequence>
<dbReference type="HOGENOM" id="CLU_867368_0_0_1"/>
<dbReference type="AlphaFoldDB" id="Q23ND6"/>
<accession>Q23ND6</accession>
<dbReference type="InterPro" id="IPR019188">
    <property type="entry name" value="SNAPC1"/>
</dbReference>
<evidence type="ECO:0000256" key="1">
    <source>
        <dbReference type="SAM" id="MobiDB-lite"/>
    </source>
</evidence>
<name>Q23ND6_TETTS</name>
<dbReference type="GO" id="GO:0043565">
    <property type="term" value="F:sequence-specific DNA binding"/>
    <property type="evidence" value="ECO:0007669"/>
    <property type="project" value="TreeGrafter"/>
</dbReference>
<dbReference type="PANTHER" id="PTHR15131">
    <property type="entry name" value="SMALL NUCLEAR RNA ACTIVATING COMPLEX, POLYPEPTIDE 1"/>
    <property type="match status" value="1"/>
</dbReference>
<dbReference type="PANTHER" id="PTHR15131:SF3">
    <property type="entry name" value="SNRNA-ACTIVATING PROTEIN COMPLEX SUBUNIT 1"/>
    <property type="match status" value="1"/>
</dbReference>
<proteinExistence type="predicted"/>
<dbReference type="GO" id="GO:0019185">
    <property type="term" value="C:snRNA-activating protein complex"/>
    <property type="evidence" value="ECO:0007669"/>
    <property type="project" value="TreeGrafter"/>
</dbReference>
<evidence type="ECO:0000313" key="3">
    <source>
        <dbReference type="Proteomes" id="UP000009168"/>
    </source>
</evidence>
<dbReference type="EMBL" id="GG662650">
    <property type="protein sequence ID" value="EAR98046.4"/>
    <property type="molecule type" value="Genomic_DNA"/>
</dbReference>
<dbReference type="InParanoid" id="Q23ND6"/>
<gene>
    <name evidence="2" type="ORF">TTHERM_01160990</name>
</gene>
<dbReference type="OrthoDB" id="10557288at2759"/>
<evidence type="ECO:0000313" key="2">
    <source>
        <dbReference type="EMBL" id="EAR98046.4"/>
    </source>
</evidence>
<dbReference type="Pfam" id="PF09808">
    <property type="entry name" value="SNAPC1"/>
    <property type="match status" value="1"/>
</dbReference>
<dbReference type="KEGG" id="tet:TTHERM_01160990"/>
<keyword evidence="3" id="KW-1185">Reference proteome</keyword>
<dbReference type="RefSeq" id="XP_001018291.4">
    <property type="nucleotide sequence ID" value="XM_001018291.4"/>
</dbReference>
<dbReference type="GO" id="GO:0042795">
    <property type="term" value="P:snRNA transcription by RNA polymerase II"/>
    <property type="evidence" value="ECO:0007669"/>
    <property type="project" value="TreeGrafter"/>
</dbReference>
<organism evidence="2 3">
    <name type="scientific">Tetrahymena thermophila (strain SB210)</name>
    <dbReference type="NCBI Taxonomy" id="312017"/>
    <lineage>
        <taxon>Eukaryota</taxon>
        <taxon>Sar</taxon>
        <taxon>Alveolata</taxon>
        <taxon>Ciliophora</taxon>
        <taxon>Intramacronucleata</taxon>
        <taxon>Oligohymenophorea</taxon>
        <taxon>Hymenostomatida</taxon>
        <taxon>Tetrahymenina</taxon>
        <taxon>Tetrahymenidae</taxon>
        <taxon>Tetrahymena</taxon>
    </lineage>
</organism>
<dbReference type="GeneID" id="7840060"/>